<reference evidence="2" key="1">
    <citation type="submission" date="2018-03" db="EMBL/GenBank/DDBJ databases">
        <title>Ecological and genomic features of two cosmopolitan and abundant freshwater picocyanobacteria.</title>
        <authorList>
            <person name="Cabello-Yeves P.J."/>
            <person name="Picazo A."/>
            <person name="Camacho A."/>
            <person name="Callieri C."/>
            <person name="Rosselli R."/>
            <person name="Roda-Garcia J."/>
            <person name="Coutinho F.H."/>
            <person name="Rodriguez-Valera F."/>
        </authorList>
    </citation>
    <scope>NUCLEOTIDE SEQUENCE [LARGE SCALE GENOMIC DNA]</scope>
    <source>
        <strain evidence="2">Tous</strain>
    </source>
</reference>
<keyword evidence="2" id="KW-1185">Reference proteome</keyword>
<sequence>MTAPLFAGVVGHGRALQLLCATLAADRLAPAYLFAGPEGVGRSLVARRFIEGLSGAGLNGDLGLRRRLELGNHPDLLWVEPTYSEKSQQKKGLPQLRLEQIREVTRFLARPP</sequence>
<dbReference type="Pfam" id="PF13177">
    <property type="entry name" value="DNA_pol3_delta2"/>
    <property type="match status" value="1"/>
</dbReference>
<accession>A0A2P7ED28</accession>
<dbReference type="InterPro" id="IPR027417">
    <property type="entry name" value="P-loop_NTPase"/>
</dbReference>
<gene>
    <name evidence="1" type="ORF">C7K08_09565</name>
</gene>
<evidence type="ECO:0000313" key="2">
    <source>
        <dbReference type="Proteomes" id="UP000240206"/>
    </source>
</evidence>
<dbReference type="EMBL" id="PXVC01000049">
    <property type="protein sequence ID" value="PSI01117.1"/>
    <property type="molecule type" value="Genomic_DNA"/>
</dbReference>
<protein>
    <submittedName>
        <fullName evidence="1">DNA polymerase III subunit delta</fullName>
    </submittedName>
</protein>
<proteinExistence type="predicted"/>
<dbReference type="Gene3D" id="3.40.50.300">
    <property type="entry name" value="P-loop containing nucleotide triphosphate hydrolases"/>
    <property type="match status" value="1"/>
</dbReference>
<dbReference type="AlphaFoldDB" id="A0A2P7ED28"/>
<dbReference type="Proteomes" id="UP000240206">
    <property type="component" value="Unassembled WGS sequence"/>
</dbReference>
<comment type="caution">
    <text evidence="1">The sequence shown here is derived from an EMBL/GenBank/DDBJ whole genome shotgun (WGS) entry which is preliminary data.</text>
</comment>
<name>A0A2P7ED28_9SYNE</name>
<feature type="non-terminal residue" evidence="1">
    <location>
        <position position="112"/>
    </location>
</feature>
<evidence type="ECO:0000313" key="1">
    <source>
        <dbReference type="EMBL" id="PSI01117.1"/>
    </source>
</evidence>
<dbReference type="SUPFAM" id="SSF52540">
    <property type="entry name" value="P-loop containing nucleoside triphosphate hydrolases"/>
    <property type="match status" value="1"/>
</dbReference>
<organism evidence="1 2">
    <name type="scientific">Synechococcus lacustris str. Tous</name>
    <dbReference type="NCBI Taxonomy" id="1910958"/>
    <lineage>
        <taxon>Bacteria</taxon>
        <taxon>Bacillati</taxon>
        <taxon>Cyanobacteriota</taxon>
        <taxon>Cyanophyceae</taxon>
        <taxon>Synechococcales</taxon>
        <taxon>Synechococcaceae</taxon>
        <taxon>Synechococcus</taxon>
    </lineage>
</organism>